<proteinExistence type="predicted"/>
<evidence type="ECO:0000313" key="10">
    <source>
        <dbReference type="Proteomes" id="UP001147752"/>
    </source>
</evidence>
<dbReference type="InterPro" id="IPR050815">
    <property type="entry name" value="TF_fung"/>
</dbReference>
<keyword evidence="4" id="KW-0238">DNA-binding</keyword>
<comment type="caution">
    <text evidence="9">The sequence shown here is derived from an EMBL/GenBank/DDBJ whole genome shotgun (WGS) entry which is preliminary data.</text>
</comment>
<dbReference type="GO" id="GO:0005634">
    <property type="term" value="C:nucleus"/>
    <property type="evidence" value="ECO:0007669"/>
    <property type="project" value="UniProtKB-SubCell"/>
</dbReference>
<protein>
    <recommendedName>
        <fullName evidence="8">Zn(2)-C6 fungal-type domain-containing protein</fullName>
    </recommendedName>
</protein>
<dbReference type="GO" id="GO:0008270">
    <property type="term" value="F:zinc ion binding"/>
    <property type="evidence" value="ECO:0007669"/>
    <property type="project" value="InterPro"/>
</dbReference>
<feature type="domain" description="Zn(2)-C6 fungal-type" evidence="8">
    <location>
        <begin position="42"/>
        <end position="71"/>
    </location>
</feature>
<dbReference type="GeneID" id="81463335"/>
<keyword evidence="6" id="KW-0539">Nucleus</keyword>
<dbReference type="GO" id="GO:0000981">
    <property type="term" value="F:DNA-binding transcription factor activity, RNA polymerase II-specific"/>
    <property type="evidence" value="ECO:0007669"/>
    <property type="project" value="InterPro"/>
</dbReference>
<accession>A0A9W9S994</accession>
<evidence type="ECO:0000256" key="1">
    <source>
        <dbReference type="ARBA" id="ARBA00004123"/>
    </source>
</evidence>
<organism evidence="9 10">
    <name type="scientific">Penicillium concentricum</name>
    <dbReference type="NCBI Taxonomy" id="293559"/>
    <lineage>
        <taxon>Eukaryota</taxon>
        <taxon>Fungi</taxon>
        <taxon>Dikarya</taxon>
        <taxon>Ascomycota</taxon>
        <taxon>Pezizomycotina</taxon>
        <taxon>Eurotiomycetes</taxon>
        <taxon>Eurotiomycetidae</taxon>
        <taxon>Eurotiales</taxon>
        <taxon>Aspergillaceae</taxon>
        <taxon>Penicillium</taxon>
    </lineage>
</organism>
<comment type="subcellular location">
    <subcellularLocation>
        <location evidence="1">Nucleus</location>
    </subcellularLocation>
</comment>
<feature type="region of interest" description="Disordered" evidence="7">
    <location>
        <begin position="142"/>
        <end position="175"/>
    </location>
</feature>
<dbReference type="AlphaFoldDB" id="A0A9W9S994"/>
<reference evidence="9" key="2">
    <citation type="journal article" date="2023" name="IMA Fungus">
        <title>Comparative genomic study of the Penicillium genus elucidates a diverse pangenome and 15 lateral gene transfer events.</title>
        <authorList>
            <person name="Petersen C."/>
            <person name="Sorensen T."/>
            <person name="Nielsen M.R."/>
            <person name="Sondergaard T.E."/>
            <person name="Sorensen J.L."/>
            <person name="Fitzpatrick D.A."/>
            <person name="Frisvad J.C."/>
            <person name="Nielsen K.L."/>
        </authorList>
    </citation>
    <scope>NUCLEOTIDE SEQUENCE</scope>
    <source>
        <strain evidence="9">IBT 3081</strain>
    </source>
</reference>
<feature type="domain" description="Zn(2)-C6 fungal-type" evidence="8">
    <location>
        <begin position="100"/>
        <end position="130"/>
    </location>
</feature>
<dbReference type="Pfam" id="PF04082">
    <property type="entry name" value="Fungal_trans"/>
    <property type="match status" value="1"/>
</dbReference>
<dbReference type="GO" id="GO:0006351">
    <property type="term" value="P:DNA-templated transcription"/>
    <property type="evidence" value="ECO:0007669"/>
    <property type="project" value="InterPro"/>
</dbReference>
<dbReference type="PANTHER" id="PTHR47338">
    <property type="entry name" value="ZN(II)2CYS6 TRANSCRIPTION FACTOR (EUROFUNG)-RELATED"/>
    <property type="match status" value="1"/>
</dbReference>
<gene>
    <name evidence="9" type="ORF">N7517_006422</name>
</gene>
<dbReference type="Pfam" id="PF00172">
    <property type="entry name" value="Zn_clus"/>
    <property type="match status" value="2"/>
</dbReference>
<dbReference type="Proteomes" id="UP001147752">
    <property type="component" value="Unassembled WGS sequence"/>
</dbReference>
<evidence type="ECO:0000256" key="7">
    <source>
        <dbReference type="SAM" id="MobiDB-lite"/>
    </source>
</evidence>
<feature type="compositionally biased region" description="Polar residues" evidence="7">
    <location>
        <begin position="738"/>
        <end position="748"/>
    </location>
</feature>
<dbReference type="PROSITE" id="PS00463">
    <property type="entry name" value="ZN2_CY6_FUNGAL_1"/>
    <property type="match status" value="2"/>
</dbReference>
<sequence>MHIPPYISRPTDGPKCPLNVHDTIDSIIGMGSNKKTSRSRFGCRTCRARKVKCDETPGECGNCARLRLVCSGYTTPLRSQTTRSEVDQEDSVRGKRTFRSCIACRTSKTKCSGERPCQRCRWKCSTECVYAESTQPTWVRRVNVNPTGNEDSSPSLPPMPEPSFEQTPSRRDNLPSLMETPPISQQAFPLVETTGSSLSPLDWLSTHYLPNSSRIAMLVEEYFNNIHPLRAFAFMHKPSFLQRLDGELSKNYHNNALLHVICALGAQFYALSYSVTTAQLEPKLVLLAGTQWAKIAQRLILETIDRVTIESLMVRTLIENLAYFYDVATVLLHDYAVRLGNFANAFMLSGLTTRMTQALQINLEYNTDILCQDTDNGLPVTAKESRRRLMWSCYIMDALVGSGVDQLMLMDERDIKIQLPCNERNFTQQVPCLTETLYPGSWLKILPEDIDTKTLLPNMGIMAYFIRQISIRKRVLRYIKHLGEAMVPWDPASEFSHLDSDCRAWYDSLPASLQFTPDAMYIRKDTSQLGALCLLHCTHYQTICDLYRLGAPALYKLRAAFDFPPEQGEFLRHLQQVLFDSARALATIIGQTAAHGPQMLSDSWLPTIAYDSSRIMVYHLTHILDPRSQNAKALVLAAIPLLRSNINALKLMGSLNAIASSLSSAAETMLARSGIESEVVTRNIIPDDPYQSAEEEDTSDDHRKPPVQSAPDYVLNPLTIFRMARKSIPERHAPEKAGNTSASNSVLPESSVDIDHSPCEIVSDTGADNGTAELEVEQPSLEELQSLFMSDLGWAWQPADTAVGSGTEGGGLLPWAGGYPTTQPQPWLPVFPFPRQT</sequence>
<dbReference type="Gene3D" id="4.10.240.10">
    <property type="entry name" value="Zn(2)-C6 fungal-type DNA-binding domain"/>
    <property type="match status" value="2"/>
</dbReference>
<keyword evidence="2" id="KW-0479">Metal-binding</keyword>
<evidence type="ECO:0000256" key="2">
    <source>
        <dbReference type="ARBA" id="ARBA00022723"/>
    </source>
</evidence>
<keyword evidence="3" id="KW-0805">Transcription regulation</keyword>
<keyword evidence="10" id="KW-1185">Reference proteome</keyword>
<dbReference type="InterPro" id="IPR007219">
    <property type="entry name" value="XnlR_reg_dom"/>
</dbReference>
<keyword evidence="5" id="KW-0804">Transcription</keyword>
<name>A0A9W9S994_9EURO</name>
<feature type="region of interest" description="Disordered" evidence="7">
    <location>
        <begin position="732"/>
        <end position="751"/>
    </location>
</feature>
<dbReference type="CDD" id="cd00067">
    <property type="entry name" value="GAL4"/>
    <property type="match status" value="2"/>
</dbReference>
<dbReference type="SMART" id="SM00906">
    <property type="entry name" value="Fungal_trans"/>
    <property type="match status" value="1"/>
</dbReference>
<evidence type="ECO:0000256" key="6">
    <source>
        <dbReference type="ARBA" id="ARBA00023242"/>
    </source>
</evidence>
<evidence type="ECO:0000259" key="8">
    <source>
        <dbReference type="PROSITE" id="PS50048"/>
    </source>
</evidence>
<evidence type="ECO:0000256" key="3">
    <source>
        <dbReference type="ARBA" id="ARBA00023015"/>
    </source>
</evidence>
<dbReference type="CDD" id="cd12148">
    <property type="entry name" value="fungal_TF_MHR"/>
    <property type="match status" value="1"/>
</dbReference>
<dbReference type="InterPro" id="IPR001138">
    <property type="entry name" value="Zn2Cys6_DnaBD"/>
</dbReference>
<dbReference type="EMBL" id="JAPZBT010000002">
    <property type="protein sequence ID" value="KAJ5374416.1"/>
    <property type="molecule type" value="Genomic_DNA"/>
</dbReference>
<dbReference type="RefSeq" id="XP_056580402.1">
    <property type="nucleotide sequence ID" value="XM_056724152.1"/>
</dbReference>
<dbReference type="PANTHER" id="PTHR47338:SF7">
    <property type="entry name" value="ZN(II)2CYS6 TRANSCRIPTION FACTOR (EUROFUNG)"/>
    <property type="match status" value="1"/>
</dbReference>
<evidence type="ECO:0000313" key="9">
    <source>
        <dbReference type="EMBL" id="KAJ5374416.1"/>
    </source>
</evidence>
<dbReference type="GO" id="GO:0003677">
    <property type="term" value="F:DNA binding"/>
    <property type="evidence" value="ECO:0007669"/>
    <property type="project" value="UniProtKB-KW"/>
</dbReference>
<dbReference type="SMART" id="SM00066">
    <property type="entry name" value="GAL4"/>
    <property type="match status" value="2"/>
</dbReference>
<reference evidence="9" key="1">
    <citation type="submission" date="2022-12" db="EMBL/GenBank/DDBJ databases">
        <authorList>
            <person name="Petersen C."/>
        </authorList>
    </citation>
    <scope>NUCLEOTIDE SEQUENCE</scope>
    <source>
        <strain evidence="9">IBT 3081</strain>
    </source>
</reference>
<dbReference type="OrthoDB" id="2563500at2759"/>
<dbReference type="InterPro" id="IPR036864">
    <property type="entry name" value="Zn2-C6_fun-type_DNA-bd_sf"/>
</dbReference>
<dbReference type="SUPFAM" id="SSF57701">
    <property type="entry name" value="Zn2/Cys6 DNA-binding domain"/>
    <property type="match status" value="2"/>
</dbReference>
<evidence type="ECO:0000256" key="4">
    <source>
        <dbReference type="ARBA" id="ARBA00023125"/>
    </source>
</evidence>
<evidence type="ECO:0000256" key="5">
    <source>
        <dbReference type="ARBA" id="ARBA00023163"/>
    </source>
</evidence>
<feature type="region of interest" description="Disordered" evidence="7">
    <location>
        <begin position="681"/>
        <end position="711"/>
    </location>
</feature>
<dbReference type="PROSITE" id="PS50048">
    <property type="entry name" value="ZN2_CY6_FUNGAL_2"/>
    <property type="match status" value="2"/>
</dbReference>